<keyword evidence="1" id="KW-0472">Membrane</keyword>
<dbReference type="EMBL" id="FMPI01000007">
    <property type="protein sequence ID" value="SCS86308.1"/>
    <property type="molecule type" value="Genomic_DNA"/>
</dbReference>
<keyword evidence="1" id="KW-1133">Transmembrane helix</keyword>
<accession>A0A1D4LJ22</accession>
<name>A0A1D4LJ22_9STAP</name>
<feature type="transmembrane region" description="Helical" evidence="1">
    <location>
        <begin position="12"/>
        <end position="35"/>
    </location>
</feature>
<reference evidence="2 5" key="1">
    <citation type="submission" date="2016-09" db="EMBL/GenBank/DDBJ databases">
        <authorList>
            <consortium name="Pathogen Informatics"/>
        </authorList>
    </citation>
    <scope>NUCLEOTIDE SEQUENCE [LARGE SCALE GENOMIC DNA]</scope>
    <source>
        <strain evidence="2 5">82B</strain>
    </source>
</reference>
<evidence type="ECO:0000313" key="3">
    <source>
        <dbReference type="EMBL" id="SCS86308.1"/>
    </source>
</evidence>
<dbReference type="RefSeq" id="WP_069995443.1">
    <property type="nucleotide sequence ID" value="NZ_FMPG01000002.1"/>
</dbReference>
<proteinExistence type="predicted"/>
<feature type="transmembrane region" description="Helical" evidence="1">
    <location>
        <begin position="41"/>
        <end position="61"/>
    </location>
</feature>
<reference evidence="3 4" key="2">
    <citation type="submission" date="2016-09" db="EMBL/GenBank/DDBJ databases">
        <authorList>
            <consortium name="Pathogen Informatics"/>
            <person name="Sun Q."/>
            <person name="Inoue M."/>
        </authorList>
    </citation>
    <scope>NUCLEOTIDE SEQUENCE [LARGE SCALE GENOMIC DNA]</scope>
    <source>
        <strain evidence="3 4">82C</strain>
    </source>
</reference>
<feature type="transmembrane region" description="Helical" evidence="1">
    <location>
        <begin position="179"/>
        <end position="195"/>
    </location>
</feature>
<organism evidence="2 5">
    <name type="scientific">Staphylococcus caeli</name>
    <dbReference type="NCBI Taxonomy" id="2201815"/>
    <lineage>
        <taxon>Bacteria</taxon>
        <taxon>Bacillati</taxon>
        <taxon>Bacillota</taxon>
        <taxon>Bacilli</taxon>
        <taxon>Bacillales</taxon>
        <taxon>Staphylococcaceae</taxon>
        <taxon>Staphylococcus</taxon>
    </lineage>
</organism>
<gene>
    <name evidence="2" type="ORF">SAMEA2297795_00933</name>
    <name evidence="3" type="ORF">SAMEA2297796_01270</name>
</gene>
<feature type="transmembrane region" description="Helical" evidence="1">
    <location>
        <begin position="113"/>
        <end position="134"/>
    </location>
</feature>
<dbReference type="AlphaFoldDB" id="A0A1D4LJ22"/>
<dbReference type="EMBL" id="FMPG01000002">
    <property type="protein sequence ID" value="SCS66602.1"/>
    <property type="molecule type" value="Genomic_DNA"/>
</dbReference>
<keyword evidence="1" id="KW-0812">Transmembrane</keyword>
<feature type="transmembrane region" description="Helical" evidence="1">
    <location>
        <begin position="146"/>
        <end position="167"/>
    </location>
</feature>
<protein>
    <submittedName>
        <fullName evidence="2">Membrane protein</fullName>
    </submittedName>
</protein>
<evidence type="ECO:0000313" key="2">
    <source>
        <dbReference type="EMBL" id="SCS66602.1"/>
    </source>
</evidence>
<feature type="transmembrane region" description="Helical" evidence="1">
    <location>
        <begin position="81"/>
        <end position="101"/>
    </location>
</feature>
<dbReference type="Proteomes" id="UP000095768">
    <property type="component" value="Unassembled WGS sequence"/>
</dbReference>
<sequence length="210" mass="24203">MSTEILKNIKLAYITPFSIVINILILIFYIVPFFVSGNGDALPLYLIVFIVFWLTCVVVSLIQEKRYRKVKVSKISAIRYLITNILCAYVIPLAVSTIYVFASELMNIHAFDIWLSLVMSTFLSWLGMHMILFSEFQIGVLFKNRIFKLLGLLLVIGGFIYVAYLGFYVPMYDEESNKFIWISLIILIASHAYMIRPYFNLGLFLEESGT</sequence>
<dbReference type="Proteomes" id="UP000095412">
    <property type="component" value="Unassembled WGS sequence"/>
</dbReference>
<dbReference type="OrthoDB" id="2414333at2"/>
<evidence type="ECO:0000256" key="1">
    <source>
        <dbReference type="SAM" id="Phobius"/>
    </source>
</evidence>
<keyword evidence="4" id="KW-1185">Reference proteome</keyword>
<evidence type="ECO:0000313" key="4">
    <source>
        <dbReference type="Proteomes" id="UP000095412"/>
    </source>
</evidence>
<dbReference type="InterPro" id="IPR031690">
    <property type="entry name" value="DUF5079"/>
</dbReference>
<evidence type="ECO:0000313" key="5">
    <source>
        <dbReference type="Proteomes" id="UP000095768"/>
    </source>
</evidence>
<dbReference type="Pfam" id="PF16882">
    <property type="entry name" value="DUF5079"/>
    <property type="match status" value="1"/>
</dbReference>